<feature type="compositionally biased region" description="Polar residues" evidence="1">
    <location>
        <begin position="9"/>
        <end position="29"/>
    </location>
</feature>
<proteinExistence type="predicted"/>
<reference evidence="3" key="2">
    <citation type="submission" date="2015-01" db="EMBL/GenBank/DDBJ databases">
        <title>Evolutionary Origins and Diversification of the Mycorrhizal Mutualists.</title>
        <authorList>
            <consortium name="DOE Joint Genome Institute"/>
            <consortium name="Mycorrhizal Genomics Consortium"/>
            <person name="Kohler A."/>
            <person name="Kuo A."/>
            <person name="Nagy L.G."/>
            <person name="Floudas D."/>
            <person name="Copeland A."/>
            <person name="Barry K.W."/>
            <person name="Cichocki N."/>
            <person name="Veneault-Fourrey C."/>
            <person name="LaButti K."/>
            <person name="Lindquist E.A."/>
            <person name="Lipzen A."/>
            <person name="Lundell T."/>
            <person name="Morin E."/>
            <person name="Murat C."/>
            <person name="Riley R."/>
            <person name="Ohm R."/>
            <person name="Sun H."/>
            <person name="Tunlid A."/>
            <person name="Henrissat B."/>
            <person name="Grigoriev I.V."/>
            <person name="Hibbett D.S."/>
            <person name="Martin F."/>
        </authorList>
    </citation>
    <scope>NUCLEOTIDE SEQUENCE [LARGE SCALE GENOMIC DNA]</scope>
    <source>
        <strain evidence="3">Ve08.2h10</strain>
    </source>
</reference>
<sequence length="53" mass="5779">ENNHERLDTQNLAREQNSTTIGSKITPLPTHSVTVSDEMMNGLQVGFVPQSVG</sequence>
<dbReference type="AlphaFoldDB" id="A0A0D0DN94"/>
<feature type="non-terminal residue" evidence="2">
    <location>
        <position position="53"/>
    </location>
</feature>
<dbReference type="EMBL" id="KN825197">
    <property type="protein sequence ID" value="KIK93293.1"/>
    <property type="molecule type" value="Genomic_DNA"/>
</dbReference>
<accession>A0A0D0DN94</accession>
<evidence type="ECO:0000313" key="2">
    <source>
        <dbReference type="EMBL" id="KIK93293.1"/>
    </source>
</evidence>
<name>A0A0D0DN94_9AGAM</name>
<keyword evidence="3" id="KW-1185">Reference proteome</keyword>
<evidence type="ECO:0000313" key="3">
    <source>
        <dbReference type="Proteomes" id="UP000054538"/>
    </source>
</evidence>
<organism evidence="2 3">
    <name type="scientific">Paxillus rubicundulus Ve08.2h10</name>
    <dbReference type="NCBI Taxonomy" id="930991"/>
    <lineage>
        <taxon>Eukaryota</taxon>
        <taxon>Fungi</taxon>
        <taxon>Dikarya</taxon>
        <taxon>Basidiomycota</taxon>
        <taxon>Agaricomycotina</taxon>
        <taxon>Agaricomycetes</taxon>
        <taxon>Agaricomycetidae</taxon>
        <taxon>Boletales</taxon>
        <taxon>Paxilineae</taxon>
        <taxon>Paxillaceae</taxon>
        <taxon>Paxillus</taxon>
    </lineage>
</organism>
<feature type="region of interest" description="Disordered" evidence="1">
    <location>
        <begin position="1"/>
        <end position="29"/>
    </location>
</feature>
<dbReference type="HOGENOM" id="CLU_3074323_0_0_1"/>
<dbReference type="InParanoid" id="A0A0D0DN94"/>
<evidence type="ECO:0000256" key="1">
    <source>
        <dbReference type="SAM" id="MobiDB-lite"/>
    </source>
</evidence>
<dbReference type="Proteomes" id="UP000054538">
    <property type="component" value="Unassembled WGS sequence"/>
</dbReference>
<protein>
    <submittedName>
        <fullName evidence="2">Uncharacterized protein</fullName>
    </submittedName>
</protein>
<reference evidence="2 3" key="1">
    <citation type="submission" date="2014-04" db="EMBL/GenBank/DDBJ databases">
        <authorList>
            <consortium name="DOE Joint Genome Institute"/>
            <person name="Kuo A."/>
            <person name="Kohler A."/>
            <person name="Jargeat P."/>
            <person name="Nagy L.G."/>
            <person name="Floudas D."/>
            <person name="Copeland A."/>
            <person name="Barry K.W."/>
            <person name="Cichocki N."/>
            <person name="Veneault-Fourrey C."/>
            <person name="LaButti K."/>
            <person name="Lindquist E.A."/>
            <person name="Lipzen A."/>
            <person name="Lundell T."/>
            <person name="Morin E."/>
            <person name="Murat C."/>
            <person name="Sun H."/>
            <person name="Tunlid A."/>
            <person name="Henrissat B."/>
            <person name="Grigoriev I.V."/>
            <person name="Hibbett D.S."/>
            <person name="Martin F."/>
            <person name="Nordberg H.P."/>
            <person name="Cantor M.N."/>
            <person name="Hua S.X."/>
        </authorList>
    </citation>
    <scope>NUCLEOTIDE SEQUENCE [LARGE SCALE GENOMIC DNA]</scope>
    <source>
        <strain evidence="2 3">Ve08.2h10</strain>
    </source>
</reference>
<gene>
    <name evidence="2" type="ORF">PAXRUDRAFT_145374</name>
</gene>